<accession>A0A1Z4EX94</accession>
<keyword evidence="3" id="KW-1185">Reference proteome</keyword>
<evidence type="ECO:0000256" key="1">
    <source>
        <dbReference type="SAM" id="SignalP"/>
    </source>
</evidence>
<reference evidence="2 3" key="2">
    <citation type="journal article" date="2017" name="Int. J. Syst. Evol. Microbiol.">
        <title>Mycobacterium stephanolepidis sp. nov., a rapidly growing species related to Mycobacterium chelonae, isolated from marine teleost fish, Stephanolepis cirrhifer.</title>
        <authorList>
            <person name="Fukano H."/>
            <person name="Wada S."/>
            <person name="Kurata O."/>
            <person name="Katayama K."/>
            <person name="Fujiwara N."/>
            <person name="Hoshino Y."/>
        </authorList>
    </citation>
    <scope>NUCLEOTIDE SEQUENCE [LARGE SCALE GENOMIC DNA]</scope>
    <source>
        <strain evidence="2 3">NJB0901</strain>
    </source>
</reference>
<sequence>MPAMRPLLRGLCVAGAAAMIFALPAAPASAAELHNISYIARVDGIGRGISVTFKTDPVDRRTEQPRLGPGESWEVNLVMEDPQQAGMAVRVLPPYGIGLHCEVQVDDVVVDSQDLTVPPALGIFNGPVNDTVTCGHFNP</sequence>
<feature type="chain" id="PRO_5013255530" evidence="1">
    <location>
        <begin position="31"/>
        <end position="139"/>
    </location>
</feature>
<gene>
    <name evidence="2" type="ORF">MSTE_02240</name>
</gene>
<name>A0A1Z4EX94_9MYCO</name>
<dbReference type="AlphaFoldDB" id="A0A1Z4EX94"/>
<reference evidence="3" key="1">
    <citation type="journal article" date="2017" name="Genome Announc.">
        <title>Complete Genome Sequence of Mycobacterium stephanolepidis.</title>
        <authorList>
            <person name="Fukano H."/>
            <person name="Yoshida M."/>
            <person name="Katayama Y."/>
            <person name="Omatsu T."/>
            <person name="Mizutani T."/>
            <person name="Kurata O."/>
            <person name="Wada S."/>
            <person name="Hoshino Y."/>
        </authorList>
    </citation>
    <scope>NUCLEOTIDE SEQUENCE [LARGE SCALE GENOMIC DNA]</scope>
    <source>
        <strain evidence="3">NJB0901</strain>
    </source>
</reference>
<dbReference type="Proteomes" id="UP000217954">
    <property type="component" value="Chromosome"/>
</dbReference>
<feature type="signal peptide" evidence="1">
    <location>
        <begin position="1"/>
        <end position="30"/>
    </location>
</feature>
<protein>
    <submittedName>
        <fullName evidence="2">Uncharacterized protein</fullName>
    </submittedName>
</protein>
<proteinExistence type="predicted"/>
<keyword evidence="1" id="KW-0732">Signal</keyword>
<organism evidence="2 3">
    <name type="scientific">[Mycobacterium] stephanolepidis</name>
    <dbReference type="NCBI Taxonomy" id="1520670"/>
    <lineage>
        <taxon>Bacteria</taxon>
        <taxon>Bacillati</taxon>
        <taxon>Actinomycetota</taxon>
        <taxon>Actinomycetes</taxon>
        <taxon>Mycobacteriales</taxon>
        <taxon>Mycobacteriaceae</taxon>
        <taxon>Mycobacteroides</taxon>
    </lineage>
</organism>
<dbReference type="KEGG" id="mste:MSTE_02240"/>
<evidence type="ECO:0000313" key="3">
    <source>
        <dbReference type="Proteomes" id="UP000217954"/>
    </source>
</evidence>
<evidence type="ECO:0000313" key="2">
    <source>
        <dbReference type="EMBL" id="BAX97554.1"/>
    </source>
</evidence>
<dbReference type="EMBL" id="AP018165">
    <property type="protein sequence ID" value="BAX97554.1"/>
    <property type="molecule type" value="Genomic_DNA"/>
</dbReference>